<sequence>MDLRPQILHNCDLMLLLKVRISMFIKLCHSKVQLSHTHLHRKDFAFRKY</sequence>
<dbReference type="AlphaFoldDB" id="A0A2P2MSE3"/>
<protein>
    <submittedName>
        <fullName evidence="1">Light-inducible protein CPRF-2</fullName>
    </submittedName>
</protein>
<name>A0A2P2MSE3_RHIMU</name>
<accession>A0A2P2MSE3</accession>
<reference evidence="1" key="1">
    <citation type="submission" date="2018-02" db="EMBL/GenBank/DDBJ databases">
        <title>Rhizophora mucronata_Transcriptome.</title>
        <authorList>
            <person name="Meera S.P."/>
            <person name="Sreeshan A."/>
            <person name="Augustine A."/>
        </authorList>
    </citation>
    <scope>NUCLEOTIDE SEQUENCE</scope>
    <source>
        <tissue evidence="1">Leaf</tissue>
    </source>
</reference>
<evidence type="ECO:0000313" key="1">
    <source>
        <dbReference type="EMBL" id="MBX33121.1"/>
    </source>
</evidence>
<organism evidence="1">
    <name type="scientific">Rhizophora mucronata</name>
    <name type="common">Asiatic mangrove</name>
    <dbReference type="NCBI Taxonomy" id="61149"/>
    <lineage>
        <taxon>Eukaryota</taxon>
        <taxon>Viridiplantae</taxon>
        <taxon>Streptophyta</taxon>
        <taxon>Embryophyta</taxon>
        <taxon>Tracheophyta</taxon>
        <taxon>Spermatophyta</taxon>
        <taxon>Magnoliopsida</taxon>
        <taxon>eudicotyledons</taxon>
        <taxon>Gunneridae</taxon>
        <taxon>Pentapetalae</taxon>
        <taxon>rosids</taxon>
        <taxon>fabids</taxon>
        <taxon>Malpighiales</taxon>
        <taxon>Rhizophoraceae</taxon>
        <taxon>Rhizophora</taxon>
    </lineage>
</organism>
<proteinExistence type="predicted"/>
<dbReference type="EMBL" id="GGEC01052637">
    <property type="protein sequence ID" value="MBX33121.1"/>
    <property type="molecule type" value="Transcribed_RNA"/>
</dbReference>